<dbReference type="NCBIfam" id="TIGR04131">
    <property type="entry name" value="Bac_Flav_CTERM"/>
    <property type="match status" value="1"/>
</dbReference>
<accession>A0ABU3CEM5</accession>
<dbReference type="InterPro" id="IPR026341">
    <property type="entry name" value="T9SS_type_B"/>
</dbReference>
<reference evidence="1 2" key="1">
    <citation type="submission" date="2023-09" db="EMBL/GenBank/DDBJ databases">
        <authorList>
            <person name="Rey-Velasco X."/>
        </authorList>
    </citation>
    <scope>NUCLEOTIDE SEQUENCE [LARGE SCALE GENOMIC DNA]</scope>
    <source>
        <strain evidence="1 2">F363</strain>
    </source>
</reference>
<dbReference type="EMBL" id="JAVRHQ010000035">
    <property type="protein sequence ID" value="MDT0644799.1"/>
    <property type="molecule type" value="Genomic_DNA"/>
</dbReference>
<name>A0ABU3CEM5_9FLAO</name>
<dbReference type="RefSeq" id="WP_311536414.1">
    <property type="nucleotide sequence ID" value="NZ_JAVRHQ010000035.1"/>
</dbReference>
<dbReference type="Proteomes" id="UP001262889">
    <property type="component" value="Unassembled WGS sequence"/>
</dbReference>
<protein>
    <submittedName>
        <fullName evidence="1">Gliding motility-associated C-terminal domain-containing protein</fullName>
    </submittedName>
</protein>
<proteinExistence type="predicted"/>
<sequence>MQNFTLGRKGKIFSFFAFILLIGTFPSFGQTGNCPTVGDDDASTGGNQQSFCYLSTVADLDGTAASGTTLRWYRSETATTPIPSTELLQDGTYYAGNADGSCTTRPSVTVDVDDYGAPEPSFGVVFSPCMYSTTGANTVAELIELVDGNDVEVYTEEFSGSPLAPGTNLTPETSYYVGQRNPETDCPTSRVAVRYDPIAVQPPSGEAEQVFCDGATVADLQASGTNRWYSTEDSFPALDPSTPLVDGESYFATQIINRVNSPEPPCESIARLQVNVTILDAGEDNTDNTLCVSEADSQLNTVTNARAYFEGLLEDGVPTGGSFSPSLQSIVDGYANNPVGTYQTSYTATFDIGCTDTVLLGVNVQEDPNAGQDTDVTICESDIQPLLALENLPVPVLITAAEEYFKDFIDDSGIDDSGEFSPSIEEVYNSIIADAENNAFPQTYTVTYTVDNEGCVASSTLNLTIEDAANAGSTVADPIELCETQVEDQGIFNSEDSLAGFFIDRLGAEDTDGTFSPALGTLITNYNDGIDGASEDFTTTYTVERTNCDNASATITLTINAAPAADAGTITSPEPYCSNDGVIILANLLDSSSIPGGTFSSDDADVANGTFNPSTEGAGEHVIIYTVSEENPELCVTGTDTAEFIITVNDTPNAGPGGDFNFCVSQLEDIFSSPDAQQALLNEFGGSYDAGGEFTPSLPALAAQFAATTAFPATFNVEYSVTNENCDDSAAYQITVTETREANAGSDVDDITYCTTDAEVDLFSLLSDDADAIGTFEGYDGGTFDPSVVGAGTYTFNYNVLGDGECITGSDSAVITIEVFESPDAGTTVNEVVCISDVENISTTEDAVAFFSAYLDGNADMDGTFEPTLETLAAQLLANPVGTFETIYTVANDNCSASSSLSITVRDEIEADLTEVANPAPICQNAGIQDLTDFIGDNPDFGVFEGYENGTLDPGVLTAGDYEITYSLDESTTECVTGSASITFTISIVNSALAGFDEEVTICTNDEITDLYSYVADFADMDGTFTYNGEELEDGMFDPAMYTPGTYQVVYTVPSENDCGEDTATYTITLSQSPDAGMDGTMEVCQNAEMQDLYNLLAEDIATTGEFSLDGEVIEEGMMDPSAFDAGTYDVLYTISNENCSDSAIFAVTVLDAANAGEDMEVTYCMNDGAQMLFDEISVDADADGTFTLDGETLADGIFDPAAYEAAEYEIIYTVESTTDCEDSSATITVTVAETPAAPTVTDMTFCASEGATVANLDAQGTNLVYYADIELSQPLAMDEPLANNTPYYVTQIADEGGCVSEAAVIMVAINDAPTPTINEDELELCEYYDNTIEDLSAAINETGDVTWYASAEGTDVLSENTPLEDGVTYFATLTDATTGCESSQRLSYTVALEECALVFPEGISPNGDGRNDTFYVDNIEFDYPNHTIQIFNRWGNTVYKGKASEDNAWDGTSNQSGSLGDGVLPVGVYFYVIDFNDGVTPPQQGKIYLSL</sequence>
<evidence type="ECO:0000313" key="2">
    <source>
        <dbReference type="Proteomes" id="UP001262889"/>
    </source>
</evidence>
<gene>
    <name evidence="1" type="ORF">RM553_18305</name>
</gene>
<comment type="caution">
    <text evidence="1">The sequence shown here is derived from an EMBL/GenBank/DDBJ whole genome shotgun (WGS) entry which is preliminary data.</text>
</comment>
<dbReference type="Pfam" id="PF13585">
    <property type="entry name" value="CHU_C"/>
    <property type="match status" value="1"/>
</dbReference>
<organism evidence="1 2">
    <name type="scientific">Autumnicola tepida</name>
    <dbReference type="NCBI Taxonomy" id="3075595"/>
    <lineage>
        <taxon>Bacteria</taxon>
        <taxon>Pseudomonadati</taxon>
        <taxon>Bacteroidota</taxon>
        <taxon>Flavobacteriia</taxon>
        <taxon>Flavobacteriales</taxon>
        <taxon>Flavobacteriaceae</taxon>
        <taxon>Autumnicola</taxon>
    </lineage>
</organism>
<keyword evidence="2" id="KW-1185">Reference proteome</keyword>
<evidence type="ECO:0000313" key="1">
    <source>
        <dbReference type="EMBL" id="MDT0644799.1"/>
    </source>
</evidence>